<reference evidence="1" key="1">
    <citation type="journal article" date="2015" name="Genome Biol. Evol.">
        <title>Organellar Genomes of White Spruce (Picea glauca): Assembly and Annotation.</title>
        <authorList>
            <person name="Jackman S.D."/>
            <person name="Warren R.L."/>
            <person name="Gibb E.A."/>
            <person name="Vandervalk B.P."/>
            <person name="Mohamadi H."/>
            <person name="Chu J."/>
            <person name="Raymond A."/>
            <person name="Pleasance S."/>
            <person name="Coope R."/>
            <person name="Wildung M.R."/>
            <person name="Ritland C.E."/>
            <person name="Bousquet J."/>
            <person name="Jones S.J."/>
            <person name="Bohlmann J."/>
            <person name="Birol I."/>
        </authorList>
    </citation>
    <scope>NUCLEOTIDE SEQUENCE [LARGE SCALE GENOMIC DNA]</scope>
    <source>
        <tissue evidence="1">Flushing bud</tissue>
    </source>
</reference>
<dbReference type="AlphaFoldDB" id="A0A117NH85"/>
<protein>
    <submittedName>
        <fullName evidence="1">Uncharacterized protein</fullName>
    </submittedName>
</protein>
<comment type="caution">
    <text evidence="1">The sequence shown here is derived from an EMBL/GenBank/DDBJ whole genome shotgun (WGS) entry which is preliminary data.</text>
</comment>
<keyword evidence="1" id="KW-0496">Mitochondrion</keyword>
<sequence length="68" mass="7622">MNIFLFSVATSTLPYLLGSSGRMAHLTDDPILFRCSDVGTCRNMSEHACRNRCRSNVGVRPVYLSINR</sequence>
<organism evidence="1">
    <name type="scientific">Picea glauca</name>
    <name type="common">White spruce</name>
    <name type="synonym">Pinus glauca</name>
    <dbReference type="NCBI Taxonomy" id="3330"/>
    <lineage>
        <taxon>Eukaryota</taxon>
        <taxon>Viridiplantae</taxon>
        <taxon>Streptophyta</taxon>
        <taxon>Embryophyta</taxon>
        <taxon>Tracheophyta</taxon>
        <taxon>Spermatophyta</taxon>
        <taxon>Pinopsida</taxon>
        <taxon>Pinidae</taxon>
        <taxon>Conifers I</taxon>
        <taxon>Pinales</taxon>
        <taxon>Pinaceae</taxon>
        <taxon>Picea</taxon>
    </lineage>
</organism>
<evidence type="ECO:0000313" key="1">
    <source>
        <dbReference type="EMBL" id="KUM47973.1"/>
    </source>
</evidence>
<dbReference type="EMBL" id="LKAM01000006">
    <property type="protein sequence ID" value="KUM47973.1"/>
    <property type="molecule type" value="Genomic_DNA"/>
</dbReference>
<name>A0A117NH85_PICGL</name>
<geneLocation type="mitochondrion" evidence="1"/>
<gene>
    <name evidence="1" type="ORF">ABT39_MTgene4968</name>
</gene>
<accession>A0A117NH85</accession>
<proteinExistence type="predicted"/>